<feature type="repeat" description="WD" evidence="3">
    <location>
        <begin position="220"/>
        <end position="256"/>
    </location>
</feature>
<keyword evidence="2" id="KW-0677">Repeat</keyword>
<dbReference type="Gene3D" id="2.130.10.10">
    <property type="entry name" value="YVTN repeat-like/Quinoprotein amine dehydrogenase"/>
    <property type="match status" value="2"/>
</dbReference>
<dbReference type="SUPFAM" id="SSF50978">
    <property type="entry name" value="WD40 repeat-like"/>
    <property type="match status" value="1"/>
</dbReference>
<keyword evidence="1 3" id="KW-0853">WD repeat</keyword>
<dbReference type="EMBL" id="KV440999">
    <property type="protein sequence ID" value="OAD67449.1"/>
    <property type="molecule type" value="Genomic_DNA"/>
</dbReference>
<evidence type="ECO:0000313" key="6">
    <source>
        <dbReference type="Proteomes" id="UP000077315"/>
    </source>
</evidence>
<evidence type="ECO:0000256" key="1">
    <source>
        <dbReference type="ARBA" id="ARBA00022574"/>
    </source>
</evidence>
<keyword evidence="6" id="KW-1185">Reference proteome</keyword>
<dbReference type="InterPro" id="IPR001810">
    <property type="entry name" value="F-box_dom"/>
</dbReference>
<name>A0A167K809_PHYB8</name>
<evidence type="ECO:0000256" key="3">
    <source>
        <dbReference type="PROSITE-ProRule" id="PRU00221"/>
    </source>
</evidence>
<organism evidence="5 6">
    <name type="scientific">Phycomyces blakesleeanus (strain ATCC 8743b / DSM 1359 / FGSC 10004 / NBRC 33097 / NRRL 1555)</name>
    <dbReference type="NCBI Taxonomy" id="763407"/>
    <lineage>
        <taxon>Eukaryota</taxon>
        <taxon>Fungi</taxon>
        <taxon>Fungi incertae sedis</taxon>
        <taxon>Mucoromycota</taxon>
        <taxon>Mucoromycotina</taxon>
        <taxon>Mucoromycetes</taxon>
        <taxon>Mucorales</taxon>
        <taxon>Phycomycetaceae</taxon>
        <taxon>Phycomyces</taxon>
    </lineage>
</organism>
<protein>
    <recommendedName>
        <fullName evidence="4">F-box domain-containing protein</fullName>
    </recommendedName>
</protein>
<sequence>MQVSNPPLGDQALLYLKQVVTNCGHVERQQLLHYLENVGNFDIVGHSPRHISTQILKYFTPQELCKLREVSRRWNLKATDNELWQAHSVSYSMLPESHHLKSQTDFDQESAFPVYHDLFRRGMTTAKNWETFGSKRYEYHFHMGPVLSLLALDSSRIASGDIDGTIHVWNMRRQAYVDRIHAHKSHVSCLARSADVLASGSSDKSIVIHSLPDLKLKTRLVGHEAPVTSLAFGECGSYEGILFSGSVDRSIRIWNIWTGSGSGSGKDSGNNDERFGGGGDGSGACIRVLWGQENTILSLVYISPFQLTQDQTPFERQAVASNRAGWLLSGSTDRTMFLWDLQKSKRDKPRVSHSVMEVHGPVTALSLYAEWNNCSMNDQTPPSNPYVKARHPISIPPFVVCAGQMDPTVTLWSIPTLAPTKVESPISHNGTIWAIECAPIHSKIITVSGDRTVQVWNLKAPKTVMLLEGFDSAVVSCSISTQEDLLCIGMESGAIVVYNLQEFENSTGD</sequence>
<dbReference type="PANTHER" id="PTHR44156">
    <property type="entry name" value="SUPERNUMERARY LIMBS, ISOFORM B-RELATED"/>
    <property type="match status" value="1"/>
</dbReference>
<dbReference type="InterPro" id="IPR036322">
    <property type="entry name" value="WD40_repeat_dom_sf"/>
</dbReference>
<dbReference type="PROSITE" id="PS00678">
    <property type="entry name" value="WD_REPEATS_1"/>
    <property type="match status" value="3"/>
</dbReference>
<dbReference type="InterPro" id="IPR053299">
    <property type="entry name" value="ASTRA_WD_repeat"/>
</dbReference>
<accession>A0A167K809</accession>
<evidence type="ECO:0000256" key="2">
    <source>
        <dbReference type="ARBA" id="ARBA00022737"/>
    </source>
</evidence>
<feature type="domain" description="F-box" evidence="4">
    <location>
        <begin position="41"/>
        <end position="87"/>
    </location>
</feature>
<dbReference type="PROSITE" id="PS50294">
    <property type="entry name" value="WD_REPEATS_REGION"/>
    <property type="match status" value="1"/>
</dbReference>
<dbReference type="OrthoDB" id="6262491at2759"/>
<dbReference type="RefSeq" id="XP_018285489.1">
    <property type="nucleotide sequence ID" value="XM_018438781.1"/>
</dbReference>
<dbReference type="VEuPathDB" id="FungiDB:PHYBLDRAFT_183507"/>
<evidence type="ECO:0000259" key="4">
    <source>
        <dbReference type="PROSITE" id="PS50181"/>
    </source>
</evidence>
<gene>
    <name evidence="5" type="ORF">PHYBLDRAFT_183507</name>
</gene>
<dbReference type="InterPro" id="IPR019775">
    <property type="entry name" value="WD40_repeat_CS"/>
</dbReference>
<dbReference type="PRINTS" id="PR00320">
    <property type="entry name" value="GPROTEINBRPT"/>
</dbReference>
<feature type="repeat" description="WD" evidence="3">
    <location>
        <begin position="153"/>
        <end position="179"/>
    </location>
</feature>
<feature type="repeat" description="WD" evidence="3">
    <location>
        <begin position="327"/>
        <end position="349"/>
    </location>
</feature>
<dbReference type="InterPro" id="IPR001680">
    <property type="entry name" value="WD40_rpt"/>
</dbReference>
<dbReference type="PROSITE" id="PS50082">
    <property type="entry name" value="WD_REPEATS_2"/>
    <property type="match status" value="4"/>
</dbReference>
<dbReference type="AlphaFoldDB" id="A0A167K809"/>
<dbReference type="Pfam" id="PF00400">
    <property type="entry name" value="WD40"/>
    <property type="match status" value="4"/>
</dbReference>
<feature type="repeat" description="WD" evidence="3">
    <location>
        <begin position="425"/>
        <end position="466"/>
    </location>
</feature>
<dbReference type="SMART" id="SM00320">
    <property type="entry name" value="WD40"/>
    <property type="match status" value="6"/>
</dbReference>
<dbReference type="SMART" id="SM00256">
    <property type="entry name" value="FBOX"/>
    <property type="match status" value="1"/>
</dbReference>
<proteinExistence type="predicted"/>
<dbReference type="InterPro" id="IPR015943">
    <property type="entry name" value="WD40/YVTN_repeat-like_dom_sf"/>
</dbReference>
<dbReference type="InterPro" id="IPR020472">
    <property type="entry name" value="WD40_PAC1"/>
</dbReference>
<dbReference type="Proteomes" id="UP000077315">
    <property type="component" value="Unassembled WGS sequence"/>
</dbReference>
<dbReference type="Gene3D" id="1.20.1280.50">
    <property type="match status" value="1"/>
</dbReference>
<dbReference type="PROSITE" id="PS50181">
    <property type="entry name" value="FBOX"/>
    <property type="match status" value="1"/>
</dbReference>
<dbReference type="InterPro" id="IPR036047">
    <property type="entry name" value="F-box-like_dom_sf"/>
</dbReference>
<evidence type="ECO:0000313" key="5">
    <source>
        <dbReference type="EMBL" id="OAD67449.1"/>
    </source>
</evidence>
<dbReference type="InParanoid" id="A0A167K809"/>
<reference evidence="6" key="1">
    <citation type="submission" date="2015-06" db="EMBL/GenBank/DDBJ databases">
        <title>Expansion of signal transduction pathways in fungi by whole-genome duplication.</title>
        <authorList>
            <consortium name="DOE Joint Genome Institute"/>
            <person name="Corrochano L.M."/>
            <person name="Kuo A."/>
            <person name="Marcet-Houben M."/>
            <person name="Polaino S."/>
            <person name="Salamov A."/>
            <person name="Villalobos J.M."/>
            <person name="Alvarez M.I."/>
            <person name="Avalos J."/>
            <person name="Benito E.P."/>
            <person name="Benoit I."/>
            <person name="Burger G."/>
            <person name="Camino L.P."/>
            <person name="Canovas D."/>
            <person name="Cerda-Olmedo E."/>
            <person name="Cheng J.-F."/>
            <person name="Dominguez A."/>
            <person name="Elias M."/>
            <person name="Eslava A.P."/>
            <person name="Glaser F."/>
            <person name="Grimwood J."/>
            <person name="Gutierrez G."/>
            <person name="Heitman J."/>
            <person name="Henrissat B."/>
            <person name="Iturriaga E.A."/>
            <person name="Lang B.F."/>
            <person name="Lavin J.L."/>
            <person name="Lee S."/>
            <person name="Li W."/>
            <person name="Lindquist E."/>
            <person name="Lopez-Garcia S."/>
            <person name="Luque E.M."/>
            <person name="Marcos A.T."/>
            <person name="Martin J."/>
            <person name="McCluskey K."/>
            <person name="Medina H.R."/>
            <person name="Miralles-Duran A."/>
            <person name="Miyazaki A."/>
            <person name="Munoz-Torres E."/>
            <person name="Oguiza J.A."/>
            <person name="Ohm R."/>
            <person name="Olmedo M."/>
            <person name="Orejas M."/>
            <person name="Ortiz-Castellanos L."/>
            <person name="Pisabarro A.G."/>
            <person name="Rodriguez-Romero J."/>
            <person name="Ruiz-Herrera J."/>
            <person name="Ruiz-Vazquez R."/>
            <person name="Sanz C."/>
            <person name="Schackwitz W."/>
            <person name="Schmutz J."/>
            <person name="Shahriari M."/>
            <person name="Shelest E."/>
            <person name="Silva-Franco F."/>
            <person name="Soanes D."/>
            <person name="Syed K."/>
            <person name="Tagua V.G."/>
            <person name="Talbot N.J."/>
            <person name="Thon M."/>
            <person name="De vries R.P."/>
            <person name="Wiebenga A."/>
            <person name="Yadav J.S."/>
            <person name="Braun E.L."/>
            <person name="Baker S."/>
            <person name="Garre V."/>
            <person name="Horwitz B."/>
            <person name="Torres-Martinez S."/>
            <person name="Idnurm A."/>
            <person name="Herrera-Estrella A."/>
            <person name="Gabaldon T."/>
            <person name="Grigoriev I.V."/>
        </authorList>
    </citation>
    <scope>NUCLEOTIDE SEQUENCE [LARGE SCALE GENOMIC DNA]</scope>
    <source>
        <strain evidence="6">NRRL 1555(-)</strain>
    </source>
</reference>
<dbReference type="SUPFAM" id="SSF81383">
    <property type="entry name" value="F-box domain"/>
    <property type="match status" value="1"/>
</dbReference>
<dbReference type="GeneID" id="28999687"/>
<dbReference type="STRING" id="763407.A0A167K809"/>
<dbReference type="Pfam" id="PF12937">
    <property type="entry name" value="F-box-like"/>
    <property type="match status" value="1"/>
</dbReference>